<reference evidence="6" key="1">
    <citation type="journal article" date="2019" name="Int. J. Syst. Evol. Microbiol.">
        <title>The Global Catalogue of Microorganisms (GCM) 10K type strain sequencing project: providing services to taxonomists for standard genome sequencing and annotation.</title>
        <authorList>
            <consortium name="The Broad Institute Genomics Platform"/>
            <consortium name="The Broad Institute Genome Sequencing Center for Infectious Disease"/>
            <person name="Wu L."/>
            <person name="Ma J."/>
        </authorList>
    </citation>
    <scope>NUCLEOTIDE SEQUENCE [LARGE SCALE GENOMIC DNA]</scope>
    <source>
        <strain evidence="6">JCM 9458</strain>
    </source>
</reference>
<evidence type="ECO:0000256" key="3">
    <source>
        <dbReference type="SAM" id="Phobius"/>
    </source>
</evidence>
<dbReference type="InterPro" id="IPR050268">
    <property type="entry name" value="NADH-dep_flavin_reductase"/>
</dbReference>
<evidence type="ECO:0000256" key="1">
    <source>
        <dbReference type="ARBA" id="ARBA00008898"/>
    </source>
</evidence>
<comment type="caution">
    <text evidence="5">The sequence shown here is derived from an EMBL/GenBank/DDBJ whole genome shotgun (WGS) entry which is preliminary data.</text>
</comment>
<dbReference type="SUPFAM" id="SSF50475">
    <property type="entry name" value="FMN-binding split barrel"/>
    <property type="match status" value="1"/>
</dbReference>
<keyword evidence="2" id="KW-0560">Oxidoreductase</keyword>
<dbReference type="InterPro" id="IPR012349">
    <property type="entry name" value="Split_barrel_FMN-bd"/>
</dbReference>
<protein>
    <submittedName>
        <fullName evidence="5">Flavin reductase family protein</fullName>
    </submittedName>
</protein>
<feature type="transmembrane region" description="Helical" evidence="3">
    <location>
        <begin position="20"/>
        <end position="41"/>
    </location>
</feature>
<sequence length="163" mass="17610">MTTVVSSLTDQQRLRQVFGTFPSGVVAVAALVSAAPVGLVASSFTSVSLDPPLVSFCIAHTSTTWPTLRTAPRLGVSILSGAQERAGRQLAGRAADRFADLSWRTTEDGAVLLEQASGWFETSIEQEVRAGDHDIVVLRVRDLDAHHDVTPLVFHASQFRRLE</sequence>
<keyword evidence="3" id="KW-1133">Transmembrane helix</keyword>
<proteinExistence type="inferred from homology"/>
<evidence type="ECO:0000256" key="2">
    <source>
        <dbReference type="ARBA" id="ARBA00023002"/>
    </source>
</evidence>
<dbReference type="InterPro" id="IPR002563">
    <property type="entry name" value="Flavin_Rdtase-like_dom"/>
</dbReference>
<dbReference type="Gene3D" id="2.30.110.10">
    <property type="entry name" value="Electron Transport, Fmn-binding Protein, Chain A"/>
    <property type="match status" value="1"/>
</dbReference>
<feature type="domain" description="Flavin reductase like" evidence="4">
    <location>
        <begin position="18"/>
        <end position="161"/>
    </location>
</feature>
<evidence type="ECO:0000259" key="4">
    <source>
        <dbReference type="SMART" id="SM00903"/>
    </source>
</evidence>
<keyword evidence="6" id="KW-1185">Reference proteome</keyword>
<dbReference type="SMART" id="SM00903">
    <property type="entry name" value="Flavin_Reduct"/>
    <property type="match status" value="1"/>
</dbReference>
<keyword evidence="3" id="KW-0472">Membrane</keyword>
<dbReference type="PANTHER" id="PTHR30466:SF11">
    <property type="entry name" value="FLAVIN-DEPENDENT MONOOXYGENASE, REDUCTASE SUBUNIT HSAB"/>
    <property type="match status" value="1"/>
</dbReference>
<evidence type="ECO:0000313" key="6">
    <source>
        <dbReference type="Proteomes" id="UP001501676"/>
    </source>
</evidence>
<dbReference type="Pfam" id="PF01613">
    <property type="entry name" value="Flavin_Reduct"/>
    <property type="match status" value="1"/>
</dbReference>
<accession>A0ABP6SYL8</accession>
<dbReference type="EMBL" id="BAAAYN010000022">
    <property type="protein sequence ID" value="GAA3388133.1"/>
    <property type="molecule type" value="Genomic_DNA"/>
</dbReference>
<keyword evidence="3" id="KW-0812">Transmembrane</keyword>
<evidence type="ECO:0000313" key="5">
    <source>
        <dbReference type="EMBL" id="GAA3388133.1"/>
    </source>
</evidence>
<dbReference type="PANTHER" id="PTHR30466">
    <property type="entry name" value="FLAVIN REDUCTASE"/>
    <property type="match status" value="1"/>
</dbReference>
<name>A0ABP6SYL8_9ACTN</name>
<organism evidence="5 6">
    <name type="scientific">Cryptosporangium minutisporangium</name>
    <dbReference type="NCBI Taxonomy" id="113569"/>
    <lineage>
        <taxon>Bacteria</taxon>
        <taxon>Bacillati</taxon>
        <taxon>Actinomycetota</taxon>
        <taxon>Actinomycetes</taxon>
        <taxon>Cryptosporangiales</taxon>
        <taxon>Cryptosporangiaceae</taxon>
        <taxon>Cryptosporangium</taxon>
    </lineage>
</organism>
<comment type="similarity">
    <text evidence="1">Belongs to the non-flavoprotein flavin reductase family.</text>
</comment>
<dbReference type="Proteomes" id="UP001501676">
    <property type="component" value="Unassembled WGS sequence"/>
</dbReference>
<gene>
    <name evidence="5" type="ORF">GCM10020369_33150</name>
</gene>